<dbReference type="InterPro" id="IPR027417">
    <property type="entry name" value="P-loop_NTPase"/>
</dbReference>
<dbReference type="SMART" id="SM00382">
    <property type="entry name" value="AAA"/>
    <property type="match status" value="2"/>
</dbReference>
<dbReference type="PANTHER" id="PTHR43790">
    <property type="entry name" value="CARBOHYDRATE TRANSPORT ATP-BINDING PROTEIN MG119-RELATED"/>
    <property type="match status" value="1"/>
</dbReference>
<dbReference type="PANTHER" id="PTHR43790:SF9">
    <property type="entry name" value="GALACTOFURANOSE TRANSPORTER ATP-BINDING PROTEIN YTFR"/>
    <property type="match status" value="1"/>
</dbReference>
<keyword evidence="6 9" id="KW-0067">ATP-binding</keyword>
<evidence type="ECO:0000256" key="3">
    <source>
        <dbReference type="ARBA" id="ARBA00022597"/>
    </source>
</evidence>
<evidence type="ECO:0000256" key="7">
    <source>
        <dbReference type="ARBA" id="ARBA00023136"/>
    </source>
</evidence>
<dbReference type="InterPro" id="IPR017871">
    <property type="entry name" value="ABC_transporter-like_CS"/>
</dbReference>
<evidence type="ECO:0000313" key="10">
    <source>
        <dbReference type="Proteomes" id="UP001156702"/>
    </source>
</evidence>
<dbReference type="Proteomes" id="UP001156702">
    <property type="component" value="Unassembled WGS sequence"/>
</dbReference>
<dbReference type="CDD" id="cd03216">
    <property type="entry name" value="ABC_Carb_Monos_I"/>
    <property type="match status" value="1"/>
</dbReference>
<dbReference type="InterPro" id="IPR050107">
    <property type="entry name" value="ABC_carbohydrate_import_ATPase"/>
</dbReference>
<keyword evidence="4" id="KW-0677">Repeat</keyword>
<dbReference type="Pfam" id="PF00005">
    <property type="entry name" value="ABC_tran"/>
    <property type="match status" value="2"/>
</dbReference>
<dbReference type="CDD" id="cd03215">
    <property type="entry name" value="ABC_Carb_Monos_II"/>
    <property type="match status" value="1"/>
</dbReference>
<reference evidence="10" key="1">
    <citation type="journal article" date="2019" name="Int. J. Syst. Evol. Microbiol.">
        <title>The Global Catalogue of Microorganisms (GCM) 10K type strain sequencing project: providing services to taxonomists for standard genome sequencing and annotation.</title>
        <authorList>
            <consortium name="The Broad Institute Genomics Platform"/>
            <consortium name="The Broad Institute Genome Sequencing Center for Infectious Disease"/>
            <person name="Wu L."/>
            <person name="Ma J."/>
        </authorList>
    </citation>
    <scope>NUCLEOTIDE SEQUENCE [LARGE SCALE GENOMIC DNA]</scope>
    <source>
        <strain evidence="10">NBRC 102122</strain>
    </source>
</reference>
<dbReference type="RefSeq" id="WP_244769709.1">
    <property type="nucleotide sequence ID" value="NZ_BSOP01000039.1"/>
</dbReference>
<keyword evidence="3" id="KW-0762">Sugar transport</keyword>
<organism evidence="9 10">
    <name type="scientific">Shinella yambaruensis</name>
    <dbReference type="NCBI Taxonomy" id="415996"/>
    <lineage>
        <taxon>Bacteria</taxon>
        <taxon>Pseudomonadati</taxon>
        <taxon>Pseudomonadota</taxon>
        <taxon>Alphaproteobacteria</taxon>
        <taxon>Hyphomicrobiales</taxon>
        <taxon>Rhizobiaceae</taxon>
        <taxon>Shinella</taxon>
    </lineage>
</organism>
<proteinExistence type="inferred from homology"/>
<evidence type="ECO:0000256" key="4">
    <source>
        <dbReference type="ARBA" id="ARBA00022737"/>
    </source>
</evidence>
<name>A0ABQ5ZL30_9HYPH</name>
<feature type="domain" description="ABC transporter" evidence="8">
    <location>
        <begin position="259"/>
        <end position="502"/>
    </location>
</feature>
<dbReference type="SUPFAM" id="SSF52540">
    <property type="entry name" value="P-loop containing nucleoside triphosphate hydrolases"/>
    <property type="match status" value="2"/>
</dbReference>
<dbReference type="InterPro" id="IPR003593">
    <property type="entry name" value="AAA+_ATPase"/>
</dbReference>
<keyword evidence="2" id="KW-0813">Transport</keyword>
<evidence type="ECO:0000259" key="8">
    <source>
        <dbReference type="PROSITE" id="PS50893"/>
    </source>
</evidence>
<protein>
    <submittedName>
        <fullName evidence="9">Ribose import ATP-binding protein RbsA</fullName>
    </submittedName>
</protein>
<dbReference type="EMBL" id="BSOP01000039">
    <property type="protein sequence ID" value="GLR53530.1"/>
    <property type="molecule type" value="Genomic_DNA"/>
</dbReference>
<gene>
    <name evidence="9" type="primary">rbsA_2</name>
    <name evidence="9" type="ORF">GCM10007923_47450</name>
</gene>
<evidence type="ECO:0000313" key="9">
    <source>
        <dbReference type="EMBL" id="GLR53530.1"/>
    </source>
</evidence>
<keyword evidence="7" id="KW-0472">Membrane</keyword>
<comment type="caution">
    <text evidence="9">The sequence shown here is derived from an EMBL/GenBank/DDBJ whole genome shotgun (WGS) entry which is preliminary data.</text>
</comment>
<sequence>MAGLVEMTGIGKSFGRVAVLSDVSLRVDEGKVVALLGANGAGKSTLMKILSGNYTRDAGEIRIDGRPADFRAPADAIAGGIRLLPQELSIFPDLTVAENIMLGALPTKGSGPLRTVDKAALEARAAELLVRMGLDWLSPRTRMGTVSHHVQRIVEIARAMAGNARMLIMDEPTASLADAEVKMLFQCVRRLQAEGISVVYISHYLKEVFEISDEIVVLRDGRNAGRFETKKTDVDAVLEAIVGNRVGNLYPDFARSTGVASDVVTVEGLTVDGWLHGVDFTIRKGQITGMHGLIGSGVEMAGRALFGAVPKARAARTTVDGRPYAIRNAEAGVAAGLGLVAAERKQEGIISMLSLRENMSVCNLPLFTKGLVVQRKTETATADDWIRRFAIRARGAEQAIGSLSGGNQQKVCLARWLIGDLKALILEEPTRGVDVGARAEIYRQIRQMADNGLGILLISSDAEEVAGLADRSVVLDGGRVAATYEAPVSAAALMNAASKPAAAEAI</sequence>
<evidence type="ECO:0000256" key="1">
    <source>
        <dbReference type="ARBA" id="ARBA00005417"/>
    </source>
</evidence>
<feature type="domain" description="ABC transporter" evidence="8">
    <location>
        <begin position="5"/>
        <end position="245"/>
    </location>
</feature>
<dbReference type="GO" id="GO:0005524">
    <property type="term" value="F:ATP binding"/>
    <property type="evidence" value="ECO:0007669"/>
    <property type="project" value="UniProtKB-KW"/>
</dbReference>
<keyword evidence="5" id="KW-0547">Nucleotide-binding</keyword>
<accession>A0ABQ5ZL30</accession>
<evidence type="ECO:0000256" key="6">
    <source>
        <dbReference type="ARBA" id="ARBA00022840"/>
    </source>
</evidence>
<keyword evidence="10" id="KW-1185">Reference proteome</keyword>
<evidence type="ECO:0000256" key="5">
    <source>
        <dbReference type="ARBA" id="ARBA00022741"/>
    </source>
</evidence>
<comment type="similarity">
    <text evidence="1">Belongs to the ABC transporter superfamily.</text>
</comment>
<dbReference type="PROSITE" id="PS50893">
    <property type="entry name" value="ABC_TRANSPORTER_2"/>
    <property type="match status" value="2"/>
</dbReference>
<evidence type="ECO:0000256" key="2">
    <source>
        <dbReference type="ARBA" id="ARBA00022448"/>
    </source>
</evidence>
<dbReference type="InterPro" id="IPR003439">
    <property type="entry name" value="ABC_transporter-like_ATP-bd"/>
</dbReference>
<dbReference type="PROSITE" id="PS00211">
    <property type="entry name" value="ABC_TRANSPORTER_1"/>
    <property type="match status" value="1"/>
</dbReference>
<dbReference type="Gene3D" id="3.40.50.300">
    <property type="entry name" value="P-loop containing nucleotide triphosphate hydrolases"/>
    <property type="match status" value="2"/>
</dbReference>